<dbReference type="EMBL" id="CAEZZD010000071">
    <property type="protein sequence ID" value="CAB4748635.1"/>
    <property type="molecule type" value="Genomic_DNA"/>
</dbReference>
<dbReference type="EMBL" id="CAFBIX010000105">
    <property type="protein sequence ID" value="CAB4851288.1"/>
    <property type="molecule type" value="Genomic_DNA"/>
</dbReference>
<name>A0A6J7SXS3_9ZZZZ</name>
<evidence type="ECO:0000313" key="1">
    <source>
        <dbReference type="EMBL" id="CAB4748635.1"/>
    </source>
</evidence>
<sequence>MAHSHRQCAIGPWVRRHPFIRKFGVIGIIWRYRNYFLASISCFCHEVCIWRAGYRNIGSPHNQVACIPPIRRLWYICLVTKYLRGGNWKIRVPIVKREHRAAHETYESSTDCVRCHGHCRNWRKSKNTIWSVCFSGVDVCRSNDLVDFAPARSH</sequence>
<reference evidence="3" key="1">
    <citation type="submission" date="2020-05" db="EMBL/GenBank/DDBJ databases">
        <authorList>
            <person name="Chiriac C."/>
            <person name="Salcher M."/>
            <person name="Ghai R."/>
            <person name="Kavagutti S V."/>
        </authorList>
    </citation>
    <scope>NUCLEOTIDE SEQUENCE</scope>
</reference>
<evidence type="ECO:0000313" key="2">
    <source>
        <dbReference type="EMBL" id="CAB4851288.1"/>
    </source>
</evidence>
<proteinExistence type="predicted"/>
<dbReference type="AlphaFoldDB" id="A0A6J7SXS3"/>
<gene>
    <name evidence="1" type="ORF">UFOPK2824_00576</name>
    <name evidence="2" type="ORF">UFOPK3278_01447</name>
    <name evidence="3" type="ORF">UFOPK4301_00391</name>
</gene>
<dbReference type="EMBL" id="CAFBQG010000031">
    <property type="protein sequence ID" value="CAB5046324.1"/>
    <property type="molecule type" value="Genomic_DNA"/>
</dbReference>
<organism evidence="3">
    <name type="scientific">freshwater metagenome</name>
    <dbReference type="NCBI Taxonomy" id="449393"/>
    <lineage>
        <taxon>unclassified sequences</taxon>
        <taxon>metagenomes</taxon>
        <taxon>ecological metagenomes</taxon>
    </lineage>
</organism>
<accession>A0A6J7SXS3</accession>
<evidence type="ECO:0000313" key="3">
    <source>
        <dbReference type="EMBL" id="CAB5046324.1"/>
    </source>
</evidence>
<protein>
    <submittedName>
        <fullName evidence="3">Unannotated protein</fullName>
    </submittedName>
</protein>